<dbReference type="FunFam" id="3.30.70.270:FF:000001">
    <property type="entry name" value="Diguanylate cyclase domain protein"/>
    <property type="match status" value="1"/>
</dbReference>
<feature type="domain" description="PAC" evidence="1">
    <location>
        <begin position="72"/>
        <end position="123"/>
    </location>
</feature>
<dbReference type="RefSeq" id="WP_218092982.1">
    <property type="nucleotide sequence ID" value="NZ_CAJVAS010000013.1"/>
</dbReference>
<dbReference type="PROSITE" id="PS50113">
    <property type="entry name" value="PAC"/>
    <property type="match status" value="1"/>
</dbReference>
<organism evidence="3 4">
    <name type="scientific">Paenibacillus solanacearum</name>
    <dbReference type="NCBI Taxonomy" id="2048548"/>
    <lineage>
        <taxon>Bacteria</taxon>
        <taxon>Bacillati</taxon>
        <taxon>Bacillota</taxon>
        <taxon>Bacilli</taxon>
        <taxon>Bacillales</taxon>
        <taxon>Paenibacillaceae</taxon>
        <taxon>Paenibacillus</taxon>
    </lineage>
</organism>
<dbReference type="InterPro" id="IPR000014">
    <property type="entry name" value="PAS"/>
</dbReference>
<dbReference type="Proteomes" id="UP000693672">
    <property type="component" value="Unassembled WGS sequence"/>
</dbReference>
<gene>
    <name evidence="3" type="ORF">PAESOLCIP111_03224</name>
</gene>
<dbReference type="NCBIfam" id="TIGR00254">
    <property type="entry name" value="GGDEF"/>
    <property type="match status" value="1"/>
</dbReference>
<accession>A0A916NJ81</accession>
<evidence type="ECO:0000259" key="2">
    <source>
        <dbReference type="PROSITE" id="PS50887"/>
    </source>
</evidence>
<feature type="domain" description="GGDEF" evidence="2">
    <location>
        <begin position="155"/>
        <end position="288"/>
    </location>
</feature>
<dbReference type="Pfam" id="PF00990">
    <property type="entry name" value="GGDEF"/>
    <property type="match status" value="1"/>
</dbReference>
<dbReference type="InterPro" id="IPR052163">
    <property type="entry name" value="DGC-Regulatory_Protein"/>
</dbReference>
<keyword evidence="4" id="KW-1185">Reference proteome</keyword>
<dbReference type="CDD" id="cd00130">
    <property type="entry name" value="PAS"/>
    <property type="match status" value="1"/>
</dbReference>
<sequence length="290" mass="32493">MDDHLSEFPDELLRAAVLQSPDWLWIFGASGIPVCVSPASCAGTGLYETVYESDSPEIRAACDRLFTQYVPFRSAFRVVLPNGSCIWLEGSGYAFRAPDGRKRTALSGKDITPYKQMEDRLSRLAYYDPLTGLPNRRLFQDRISQTLHTAKRYQHKLAVMYLDIDDFKLINDTYGHATGDELLTKVASRLSHSIRDPDTVCRMGGDEFVLLLQQFLLPEDIAGIARRVTHTLSQPFDLSGRKISLTCSIGAACFPEHGDDSEALLQNADAAMYVSKLQGKNHFHFYANTE</sequence>
<evidence type="ECO:0008006" key="5">
    <source>
        <dbReference type="Google" id="ProtNLM"/>
    </source>
</evidence>
<dbReference type="EMBL" id="CAJVAS010000013">
    <property type="protein sequence ID" value="CAG7630736.1"/>
    <property type="molecule type" value="Genomic_DNA"/>
</dbReference>
<dbReference type="AlphaFoldDB" id="A0A916NJ81"/>
<dbReference type="SMART" id="SM00267">
    <property type="entry name" value="GGDEF"/>
    <property type="match status" value="1"/>
</dbReference>
<proteinExistence type="predicted"/>
<dbReference type="PANTHER" id="PTHR46663">
    <property type="entry name" value="DIGUANYLATE CYCLASE DGCT-RELATED"/>
    <property type="match status" value="1"/>
</dbReference>
<reference evidence="3" key="1">
    <citation type="submission" date="2021-06" db="EMBL/GenBank/DDBJ databases">
        <authorList>
            <person name="Criscuolo A."/>
        </authorList>
    </citation>
    <scope>NUCLEOTIDE SEQUENCE</scope>
    <source>
        <strain evidence="3">CIP111600</strain>
    </source>
</reference>
<dbReference type="InterPro" id="IPR000700">
    <property type="entry name" value="PAS-assoc_C"/>
</dbReference>
<dbReference type="CDD" id="cd01949">
    <property type="entry name" value="GGDEF"/>
    <property type="match status" value="1"/>
</dbReference>
<protein>
    <recommendedName>
        <fullName evidence="5">GGDEF domain-containing protein</fullName>
    </recommendedName>
</protein>
<dbReference type="InterPro" id="IPR000160">
    <property type="entry name" value="GGDEF_dom"/>
</dbReference>
<comment type="caution">
    <text evidence="3">The sequence shown here is derived from an EMBL/GenBank/DDBJ whole genome shotgun (WGS) entry which is preliminary data.</text>
</comment>
<evidence type="ECO:0000313" key="4">
    <source>
        <dbReference type="Proteomes" id="UP000693672"/>
    </source>
</evidence>
<dbReference type="PROSITE" id="PS50887">
    <property type="entry name" value="GGDEF"/>
    <property type="match status" value="1"/>
</dbReference>
<evidence type="ECO:0000313" key="3">
    <source>
        <dbReference type="EMBL" id="CAG7630736.1"/>
    </source>
</evidence>
<name>A0A916NJ81_9BACL</name>
<dbReference type="PANTHER" id="PTHR46663:SF2">
    <property type="entry name" value="GGDEF DOMAIN-CONTAINING PROTEIN"/>
    <property type="match status" value="1"/>
</dbReference>
<evidence type="ECO:0000259" key="1">
    <source>
        <dbReference type="PROSITE" id="PS50113"/>
    </source>
</evidence>